<evidence type="ECO:0000256" key="1">
    <source>
        <dbReference type="SAM" id="Phobius"/>
    </source>
</evidence>
<keyword evidence="1" id="KW-0812">Transmembrane</keyword>
<dbReference type="GeneID" id="94368592"/>
<organism evidence="2 3">
    <name type="scientific">Mesonia mobilis</name>
    <dbReference type="NCBI Taxonomy" id="369791"/>
    <lineage>
        <taxon>Bacteria</taxon>
        <taxon>Pseudomonadati</taxon>
        <taxon>Bacteroidota</taxon>
        <taxon>Flavobacteriia</taxon>
        <taxon>Flavobacteriales</taxon>
        <taxon>Flavobacteriaceae</taxon>
        <taxon>Mesonia</taxon>
    </lineage>
</organism>
<keyword evidence="1" id="KW-1133">Transmembrane helix</keyword>
<dbReference type="RefSeq" id="WP_169558800.1">
    <property type="nucleotide sequence ID" value="NZ_BMWY01000002.1"/>
</dbReference>
<dbReference type="Proteomes" id="UP000615593">
    <property type="component" value="Unassembled WGS sequence"/>
</dbReference>
<keyword evidence="1" id="KW-0472">Membrane</keyword>
<dbReference type="EMBL" id="BMWY01000002">
    <property type="protein sequence ID" value="GGZ49942.1"/>
    <property type="molecule type" value="Genomic_DNA"/>
</dbReference>
<name>A0ABQ3BLH2_9FLAO</name>
<proteinExistence type="predicted"/>
<sequence>MTADPKKNQHHEDYILKDNKKTKFGATFIIIVLILLVIAVAVSGFYMEWW</sequence>
<keyword evidence="3" id="KW-1185">Reference proteome</keyword>
<protein>
    <submittedName>
        <fullName evidence="2">Uncharacterized protein</fullName>
    </submittedName>
</protein>
<evidence type="ECO:0000313" key="3">
    <source>
        <dbReference type="Proteomes" id="UP000615593"/>
    </source>
</evidence>
<gene>
    <name evidence="2" type="ORF">GCM10008088_09270</name>
</gene>
<feature type="transmembrane region" description="Helical" evidence="1">
    <location>
        <begin position="24"/>
        <end position="47"/>
    </location>
</feature>
<accession>A0ABQ3BLH2</accession>
<comment type="caution">
    <text evidence="2">The sequence shown here is derived from an EMBL/GenBank/DDBJ whole genome shotgun (WGS) entry which is preliminary data.</text>
</comment>
<evidence type="ECO:0000313" key="2">
    <source>
        <dbReference type="EMBL" id="GGZ49942.1"/>
    </source>
</evidence>
<reference evidence="3" key="1">
    <citation type="journal article" date="2019" name="Int. J. Syst. Evol. Microbiol.">
        <title>The Global Catalogue of Microorganisms (GCM) 10K type strain sequencing project: providing services to taxonomists for standard genome sequencing and annotation.</title>
        <authorList>
            <consortium name="The Broad Institute Genomics Platform"/>
            <consortium name="The Broad Institute Genome Sequencing Center for Infectious Disease"/>
            <person name="Wu L."/>
            <person name="Ma J."/>
        </authorList>
    </citation>
    <scope>NUCLEOTIDE SEQUENCE [LARGE SCALE GENOMIC DNA]</scope>
    <source>
        <strain evidence="3">KCTC 12708</strain>
    </source>
</reference>